<comment type="caution">
    <text evidence="3">The sequence shown here is derived from an EMBL/GenBank/DDBJ whole genome shotgun (WGS) entry which is preliminary data.</text>
</comment>
<keyword evidence="1" id="KW-0812">Transmembrane</keyword>
<evidence type="ECO:0000313" key="4">
    <source>
        <dbReference type="Proteomes" id="UP000271531"/>
    </source>
</evidence>
<dbReference type="AlphaFoldDB" id="A0A3M6GYW6"/>
<evidence type="ECO:0000313" key="3">
    <source>
        <dbReference type="EMBL" id="RMV97687.1"/>
    </source>
</evidence>
<sequence length="234" mass="26913">MDIKLPLDMAVTAEAKTGKQRVIEYFLRTLQRHAQENLRERLWKNFGGRVIFHVYRCVAFYYIRSCSYMSFFNGFFTLLLCFLFAGCSEKVLIVKPIDVSLPSKSAVAQFRVGERGGYRIALLFVWSKNKSEAARQGKVWGGDMHNGKGVAIPVHLRILKNGNFFFDEVVITEGVNSGQAFEYEGDYKSTQVRDIKHFAFLPGEYTVEVLTLERIDAFSGIESYVEFSYYNRKI</sequence>
<feature type="transmembrane region" description="Helical" evidence="1">
    <location>
        <begin position="69"/>
        <end position="87"/>
    </location>
</feature>
<dbReference type="Gene3D" id="2.60.120.790">
    <property type="match status" value="1"/>
</dbReference>
<gene>
    <name evidence="3" type="ORF">ALP03_02384</name>
</gene>
<accession>A0A3M6GYW6</accession>
<dbReference type="Proteomes" id="UP000271531">
    <property type="component" value="Unassembled WGS sequence"/>
</dbReference>
<evidence type="ECO:0000259" key="2">
    <source>
        <dbReference type="Pfam" id="PF18539"/>
    </source>
</evidence>
<dbReference type="Pfam" id="PF18539">
    <property type="entry name" value="DUF5625"/>
    <property type="match status" value="1"/>
</dbReference>
<keyword evidence="1" id="KW-0472">Membrane</keyword>
<reference evidence="3 4" key="1">
    <citation type="submission" date="2018-08" db="EMBL/GenBank/DDBJ databases">
        <title>Recombination of ecologically and evolutionarily significant loci maintains genetic cohesion in the Pseudomonas syringae species complex.</title>
        <authorList>
            <person name="Dillon M."/>
            <person name="Thakur S."/>
            <person name="Almeida R.N.D."/>
            <person name="Weir B.S."/>
            <person name="Guttman D.S."/>
        </authorList>
    </citation>
    <scope>NUCLEOTIDE SEQUENCE [LARGE SCALE GENOMIC DNA]</scope>
    <source>
        <strain evidence="3 4">ICMP 4525</strain>
    </source>
</reference>
<protein>
    <recommendedName>
        <fullName evidence="2">DUF5625 domain-containing protein</fullName>
    </recommendedName>
</protein>
<dbReference type="EMBL" id="RBVA01000567">
    <property type="protein sequence ID" value="RMV97687.1"/>
    <property type="molecule type" value="Genomic_DNA"/>
</dbReference>
<dbReference type="InterPro" id="IPR041008">
    <property type="entry name" value="DUF5625"/>
</dbReference>
<evidence type="ECO:0000256" key="1">
    <source>
        <dbReference type="SAM" id="Phobius"/>
    </source>
</evidence>
<feature type="domain" description="DUF5625" evidence="2">
    <location>
        <begin position="95"/>
        <end position="229"/>
    </location>
</feature>
<name>A0A3M6GYW6_PSEAJ</name>
<dbReference type="RefSeq" id="WP_117139400.1">
    <property type="nucleotide sequence ID" value="NZ_QPCR01000014.1"/>
</dbReference>
<proteinExistence type="predicted"/>
<organism evidence="3 4">
    <name type="scientific">Pseudomonas amygdali pv. tabaci</name>
    <name type="common">Pseudomonas syringae pv. tabaci</name>
    <dbReference type="NCBI Taxonomy" id="322"/>
    <lineage>
        <taxon>Bacteria</taxon>
        <taxon>Pseudomonadati</taxon>
        <taxon>Pseudomonadota</taxon>
        <taxon>Gammaproteobacteria</taxon>
        <taxon>Pseudomonadales</taxon>
        <taxon>Pseudomonadaceae</taxon>
        <taxon>Pseudomonas</taxon>
        <taxon>Pseudomonas amygdali</taxon>
    </lineage>
</organism>
<keyword evidence="1" id="KW-1133">Transmembrane helix</keyword>